<keyword evidence="3" id="KW-1185">Reference proteome</keyword>
<proteinExistence type="predicted"/>
<accession>A0A6B3R1N0</accession>
<feature type="transmembrane region" description="Helical" evidence="1">
    <location>
        <begin position="119"/>
        <end position="137"/>
    </location>
</feature>
<comment type="caution">
    <text evidence="2">The sequence shown here is derived from an EMBL/GenBank/DDBJ whole genome shotgun (WGS) entry which is preliminary data.</text>
</comment>
<feature type="transmembrane region" description="Helical" evidence="1">
    <location>
        <begin position="369"/>
        <end position="402"/>
    </location>
</feature>
<dbReference type="RefSeq" id="WP_164005220.1">
    <property type="nucleotide sequence ID" value="NZ_JAAIKD010000005.1"/>
</dbReference>
<feature type="transmembrane region" description="Helical" evidence="1">
    <location>
        <begin position="218"/>
        <end position="234"/>
    </location>
</feature>
<name>A0A6B3R1N0_9FLAO</name>
<evidence type="ECO:0000313" key="2">
    <source>
        <dbReference type="EMBL" id="NEV94503.1"/>
    </source>
</evidence>
<feature type="transmembrane region" description="Helical" evidence="1">
    <location>
        <begin position="337"/>
        <end position="357"/>
    </location>
</feature>
<keyword evidence="1" id="KW-0472">Membrane</keyword>
<feature type="transmembrane region" description="Helical" evidence="1">
    <location>
        <begin position="62"/>
        <end position="81"/>
    </location>
</feature>
<evidence type="ECO:0000256" key="1">
    <source>
        <dbReference type="SAM" id="Phobius"/>
    </source>
</evidence>
<gene>
    <name evidence="2" type="ORF">G3567_10150</name>
</gene>
<reference evidence="2 3" key="1">
    <citation type="submission" date="2020-02" db="EMBL/GenBank/DDBJ databases">
        <title>Flavobacteriaceae Psychroflexus bacterium YR1-1, complete genome.</title>
        <authorList>
            <person name="Li Y."/>
            <person name="Wu S."/>
        </authorList>
    </citation>
    <scope>NUCLEOTIDE SEQUENCE [LARGE SCALE GENOMIC DNA]</scope>
    <source>
        <strain evidence="2 3">YR1-1</strain>
    </source>
</reference>
<dbReference type="EMBL" id="JAAIKD010000005">
    <property type="protein sequence ID" value="NEV94503.1"/>
    <property type="molecule type" value="Genomic_DNA"/>
</dbReference>
<organism evidence="2 3">
    <name type="scientific">Psychroflexus aurantiacus</name>
    <dbReference type="NCBI Taxonomy" id="2709310"/>
    <lineage>
        <taxon>Bacteria</taxon>
        <taxon>Pseudomonadati</taxon>
        <taxon>Bacteroidota</taxon>
        <taxon>Flavobacteriia</taxon>
        <taxon>Flavobacteriales</taxon>
        <taxon>Flavobacteriaceae</taxon>
        <taxon>Psychroflexus</taxon>
    </lineage>
</organism>
<feature type="transmembrane region" description="Helical" evidence="1">
    <location>
        <begin position="87"/>
        <end position="107"/>
    </location>
</feature>
<feature type="transmembrane region" description="Helical" evidence="1">
    <location>
        <begin position="171"/>
        <end position="188"/>
    </location>
</feature>
<sequence>MLPLKTLYQFSFYFVLALSFIIGGAFQFLFGLSNTVLTVFLGLVMFLNYLVYVYVKRKILMDWVLISFLAYALIIILSSLVNKSNLVSTLLYLNFAFLPLSVYYFFHINKKEGYVKPQAYYKFIILIACIQLPVLIIQRNFYDVLILLNNSGQYIASYDFMYGTFLVKSDHSLGAFLLFLIIGLLFNINRVNRYIKYRLVLAVYLSVTLLLSESNISKALLAATWAVYIIYLLYHRIPKSFFSRKFYVIVTSIIFLLLVYNLRNIELITSRLGGTIENNYTIEKSIYFFEEGTAKRLQIIIVAVYDLHAKYLGDGPYSYFDILTGKFKNTIHFSQFIWSYFDLGLLGLTALLLYVYNLIRAVVKNNKNLFLFIFPIVLIYMMYTTPFSEVGILLSFFIIFSIKQSNEFNNNSISRLEKK</sequence>
<feature type="transmembrane region" description="Helical" evidence="1">
    <location>
        <begin position="36"/>
        <end position="55"/>
    </location>
</feature>
<feature type="transmembrane region" description="Helical" evidence="1">
    <location>
        <begin position="246"/>
        <end position="262"/>
    </location>
</feature>
<evidence type="ECO:0000313" key="3">
    <source>
        <dbReference type="Proteomes" id="UP000478505"/>
    </source>
</evidence>
<dbReference type="Proteomes" id="UP000478505">
    <property type="component" value="Unassembled WGS sequence"/>
</dbReference>
<feature type="transmembrane region" description="Helical" evidence="1">
    <location>
        <begin position="12"/>
        <end position="30"/>
    </location>
</feature>
<keyword evidence="1" id="KW-1133">Transmembrane helix</keyword>
<protein>
    <submittedName>
        <fullName evidence="2">Uncharacterized protein</fullName>
    </submittedName>
</protein>
<keyword evidence="1" id="KW-0812">Transmembrane</keyword>
<dbReference type="AlphaFoldDB" id="A0A6B3R1N0"/>